<dbReference type="Proteomes" id="UP001239111">
    <property type="component" value="Chromosome 2"/>
</dbReference>
<accession>A0ACC2NX16</accession>
<keyword evidence="2" id="KW-1185">Reference proteome</keyword>
<evidence type="ECO:0000313" key="1">
    <source>
        <dbReference type="EMBL" id="KAJ8675758.1"/>
    </source>
</evidence>
<sequence length="116" mass="12719">MFGVLAILAAFLVTKAENQIQVEIGIKTPDTNARLLKVQTVKIHQGKSAQVMEYEKTFSVDSPSIISEVRLINQNLNKDGVTAKIINGGPGNDIFTVRFISEKGQSIDYKVEIAGR</sequence>
<gene>
    <name evidence="1" type="ORF">QAD02_011544</name>
</gene>
<proteinExistence type="predicted"/>
<reference evidence="1" key="1">
    <citation type="submission" date="2023-04" db="EMBL/GenBank/DDBJ databases">
        <title>A chromosome-level genome assembly of the parasitoid wasp Eretmocerus hayati.</title>
        <authorList>
            <person name="Zhong Y."/>
            <person name="Liu S."/>
            <person name="Liu Y."/>
        </authorList>
    </citation>
    <scope>NUCLEOTIDE SEQUENCE</scope>
    <source>
        <strain evidence="1">ZJU_SS_LIU_2023</strain>
    </source>
</reference>
<protein>
    <submittedName>
        <fullName evidence="1">Uncharacterized protein</fullName>
    </submittedName>
</protein>
<organism evidence="1 2">
    <name type="scientific">Eretmocerus hayati</name>
    <dbReference type="NCBI Taxonomy" id="131215"/>
    <lineage>
        <taxon>Eukaryota</taxon>
        <taxon>Metazoa</taxon>
        <taxon>Ecdysozoa</taxon>
        <taxon>Arthropoda</taxon>
        <taxon>Hexapoda</taxon>
        <taxon>Insecta</taxon>
        <taxon>Pterygota</taxon>
        <taxon>Neoptera</taxon>
        <taxon>Endopterygota</taxon>
        <taxon>Hymenoptera</taxon>
        <taxon>Apocrita</taxon>
        <taxon>Proctotrupomorpha</taxon>
        <taxon>Chalcidoidea</taxon>
        <taxon>Aphelinidae</taxon>
        <taxon>Aphelininae</taxon>
        <taxon>Eretmocerus</taxon>
    </lineage>
</organism>
<dbReference type="EMBL" id="CM056742">
    <property type="protein sequence ID" value="KAJ8675758.1"/>
    <property type="molecule type" value="Genomic_DNA"/>
</dbReference>
<evidence type="ECO:0000313" key="2">
    <source>
        <dbReference type="Proteomes" id="UP001239111"/>
    </source>
</evidence>
<name>A0ACC2NX16_9HYME</name>
<comment type="caution">
    <text evidence="1">The sequence shown here is derived from an EMBL/GenBank/DDBJ whole genome shotgun (WGS) entry which is preliminary data.</text>
</comment>